<name>A0A5B7IGR6_PORTR</name>
<dbReference type="Proteomes" id="UP000324222">
    <property type="component" value="Unassembled WGS sequence"/>
</dbReference>
<reference evidence="1 2" key="1">
    <citation type="submission" date="2019-05" db="EMBL/GenBank/DDBJ databases">
        <title>Another draft genome of Portunus trituberculatus and its Hox gene families provides insights of decapod evolution.</title>
        <authorList>
            <person name="Jeong J.-H."/>
            <person name="Song I."/>
            <person name="Kim S."/>
            <person name="Choi T."/>
            <person name="Kim D."/>
            <person name="Ryu S."/>
            <person name="Kim W."/>
        </authorList>
    </citation>
    <scope>NUCLEOTIDE SEQUENCE [LARGE SCALE GENOMIC DNA]</scope>
    <source>
        <tissue evidence="1">Muscle</tissue>
    </source>
</reference>
<protein>
    <submittedName>
        <fullName evidence="1">Uncharacterized protein</fullName>
    </submittedName>
</protein>
<evidence type="ECO:0000313" key="1">
    <source>
        <dbReference type="EMBL" id="MPC81523.1"/>
    </source>
</evidence>
<dbReference type="AlphaFoldDB" id="A0A5B7IGR6"/>
<keyword evidence="2" id="KW-1185">Reference proteome</keyword>
<comment type="caution">
    <text evidence="1">The sequence shown here is derived from an EMBL/GenBank/DDBJ whole genome shotgun (WGS) entry which is preliminary data.</text>
</comment>
<evidence type="ECO:0000313" key="2">
    <source>
        <dbReference type="Proteomes" id="UP000324222"/>
    </source>
</evidence>
<proteinExistence type="predicted"/>
<sequence>MLKLQTAAIWSLTARHSKQSTNHRAQFFLQKCPSQSLLSIVCVPADQHCFWKAVVMACLEILRVVVFNKEDADLTHAHPSNPRLFTWWDTSGHLAQRSRRAASRNRRVRALSSQATVPGAENLWADARP</sequence>
<gene>
    <name evidence="1" type="ORF">E2C01_076144</name>
</gene>
<accession>A0A5B7IGR6</accession>
<organism evidence="1 2">
    <name type="scientific">Portunus trituberculatus</name>
    <name type="common">Swimming crab</name>
    <name type="synonym">Neptunus trituberculatus</name>
    <dbReference type="NCBI Taxonomy" id="210409"/>
    <lineage>
        <taxon>Eukaryota</taxon>
        <taxon>Metazoa</taxon>
        <taxon>Ecdysozoa</taxon>
        <taxon>Arthropoda</taxon>
        <taxon>Crustacea</taxon>
        <taxon>Multicrustacea</taxon>
        <taxon>Malacostraca</taxon>
        <taxon>Eumalacostraca</taxon>
        <taxon>Eucarida</taxon>
        <taxon>Decapoda</taxon>
        <taxon>Pleocyemata</taxon>
        <taxon>Brachyura</taxon>
        <taxon>Eubrachyura</taxon>
        <taxon>Portunoidea</taxon>
        <taxon>Portunidae</taxon>
        <taxon>Portuninae</taxon>
        <taxon>Portunus</taxon>
    </lineage>
</organism>
<dbReference type="EMBL" id="VSRR010057233">
    <property type="protein sequence ID" value="MPC81523.1"/>
    <property type="molecule type" value="Genomic_DNA"/>
</dbReference>